<dbReference type="GO" id="GO:0009432">
    <property type="term" value="P:SOS response"/>
    <property type="evidence" value="ECO:0007669"/>
    <property type="project" value="UniProtKB-KW"/>
</dbReference>
<dbReference type="Gene3D" id="3.30.1490.100">
    <property type="entry name" value="DNA polymerase, Y-family, little finger domain"/>
    <property type="match status" value="1"/>
</dbReference>
<dbReference type="GO" id="GO:0006281">
    <property type="term" value="P:DNA repair"/>
    <property type="evidence" value="ECO:0007669"/>
    <property type="project" value="UniProtKB-KW"/>
</dbReference>
<dbReference type="CDD" id="cd01700">
    <property type="entry name" value="PolY_Pol_V_umuC"/>
    <property type="match status" value="1"/>
</dbReference>
<dbReference type="InterPro" id="IPR050116">
    <property type="entry name" value="DNA_polymerase-Y"/>
</dbReference>
<keyword evidence="2" id="KW-0227">DNA damage</keyword>
<comment type="similarity">
    <text evidence="1">Belongs to the DNA polymerase type-Y family.</text>
</comment>
<dbReference type="GO" id="GO:0003684">
    <property type="term" value="F:damaged DNA binding"/>
    <property type="evidence" value="ECO:0007669"/>
    <property type="project" value="InterPro"/>
</dbReference>
<comment type="function">
    <text evidence="6">Poorly processive, error-prone DNA polymerase involved in untargeted mutagenesis. Copies undamaged DNA at stalled replication forks, which arise in vivo from mismatched or misaligned primer ends. These misaligned primers can be extended by PolIV. Exhibits no 3'-5' exonuclease (proofreading) activity. May be involved in translesional synthesis, in conjunction with the beta clamp from PolIII.</text>
</comment>
<evidence type="ECO:0000256" key="4">
    <source>
        <dbReference type="ARBA" id="ARBA00023204"/>
    </source>
</evidence>
<evidence type="ECO:0000259" key="7">
    <source>
        <dbReference type="PROSITE" id="PS50173"/>
    </source>
</evidence>
<dbReference type="Gene3D" id="3.40.1170.60">
    <property type="match status" value="1"/>
</dbReference>
<gene>
    <name evidence="8" type="ORF">A6F49_04740</name>
</gene>
<dbReference type="InterPro" id="IPR036775">
    <property type="entry name" value="DNA_pol_Y-fam_lit_finger_sf"/>
</dbReference>
<dbReference type="InterPro" id="IPR017961">
    <property type="entry name" value="DNA_pol_Y-fam_little_finger"/>
</dbReference>
<dbReference type="InterPro" id="IPR043502">
    <property type="entry name" value="DNA/RNA_pol_sf"/>
</dbReference>
<dbReference type="OrthoDB" id="9808813at2"/>
<dbReference type="Pfam" id="PF11798">
    <property type="entry name" value="IMS_HHH"/>
    <property type="match status" value="1"/>
</dbReference>
<feature type="domain" description="UmuC" evidence="7">
    <location>
        <begin position="18"/>
        <end position="203"/>
    </location>
</feature>
<dbReference type="InterPro" id="IPR001126">
    <property type="entry name" value="UmuC"/>
</dbReference>
<evidence type="ECO:0000256" key="2">
    <source>
        <dbReference type="ARBA" id="ARBA00022763"/>
    </source>
</evidence>
<dbReference type="PANTHER" id="PTHR11076">
    <property type="entry name" value="DNA REPAIR POLYMERASE UMUC / TRANSFERASE FAMILY MEMBER"/>
    <property type="match status" value="1"/>
</dbReference>
<keyword evidence="4" id="KW-0234">DNA repair</keyword>
<dbReference type="InterPro" id="IPR043128">
    <property type="entry name" value="Rev_trsase/Diguanyl_cyclase"/>
</dbReference>
<dbReference type="RefSeq" id="WP_043055552.1">
    <property type="nucleotide sequence ID" value="NZ_LXEY01000008.1"/>
</dbReference>
<dbReference type="Gene3D" id="1.10.150.20">
    <property type="entry name" value="5' to 3' exonuclease, C-terminal subdomain"/>
    <property type="match status" value="1"/>
</dbReference>
<dbReference type="PANTHER" id="PTHR11076:SF34">
    <property type="entry name" value="PROTEIN UMUC"/>
    <property type="match status" value="1"/>
</dbReference>
<reference evidence="8 9" key="1">
    <citation type="submission" date="2016-04" db="EMBL/GenBank/DDBJ databases">
        <title>First whole genome shotgun sequence of the bacterium Enteractinococcus sp. strain UASWS1574.</title>
        <authorList>
            <person name="Crovadore J."/>
            <person name="Chablais R."/>
            <person name="Lefort F."/>
        </authorList>
    </citation>
    <scope>NUCLEOTIDE SEQUENCE [LARGE SCALE GENOMIC DNA]</scope>
    <source>
        <strain evidence="8 9">UASWS1574</strain>
    </source>
</reference>
<dbReference type="GO" id="GO:0042276">
    <property type="term" value="P:error-prone translesion synthesis"/>
    <property type="evidence" value="ECO:0007669"/>
    <property type="project" value="TreeGrafter"/>
</dbReference>
<dbReference type="PROSITE" id="PS50173">
    <property type="entry name" value="UMUC"/>
    <property type="match status" value="1"/>
</dbReference>
<proteinExistence type="inferred from homology"/>
<dbReference type="Gene3D" id="3.30.70.270">
    <property type="match status" value="1"/>
</dbReference>
<dbReference type="InterPro" id="IPR024728">
    <property type="entry name" value="PolY_HhH_motif"/>
</dbReference>
<dbReference type="GO" id="GO:0005829">
    <property type="term" value="C:cytosol"/>
    <property type="evidence" value="ECO:0007669"/>
    <property type="project" value="TreeGrafter"/>
</dbReference>
<evidence type="ECO:0000256" key="3">
    <source>
        <dbReference type="ARBA" id="ARBA00023199"/>
    </source>
</evidence>
<keyword evidence="5" id="KW-0742">SOS response</keyword>
<dbReference type="Pfam" id="PF00817">
    <property type="entry name" value="IMS"/>
    <property type="match status" value="1"/>
</dbReference>
<dbReference type="SUPFAM" id="SSF56672">
    <property type="entry name" value="DNA/RNA polymerases"/>
    <property type="match status" value="1"/>
</dbReference>
<dbReference type="InterPro" id="IPR025188">
    <property type="entry name" value="DUF4113"/>
</dbReference>
<keyword evidence="9" id="KW-1185">Reference proteome</keyword>
<dbReference type="EMBL" id="LXEY01000008">
    <property type="protein sequence ID" value="OAV62817.1"/>
    <property type="molecule type" value="Genomic_DNA"/>
</dbReference>
<evidence type="ECO:0000313" key="8">
    <source>
        <dbReference type="EMBL" id="OAV62817.1"/>
    </source>
</evidence>
<keyword evidence="3" id="KW-0741">SOS mutagenesis</keyword>
<dbReference type="Proteomes" id="UP000078292">
    <property type="component" value="Unassembled WGS sequence"/>
</dbReference>
<dbReference type="AlphaFoldDB" id="A0A1B7M2I6"/>
<dbReference type="GO" id="GO:0003887">
    <property type="term" value="F:DNA-directed DNA polymerase activity"/>
    <property type="evidence" value="ECO:0007669"/>
    <property type="project" value="TreeGrafter"/>
</dbReference>
<organism evidence="8 9">
    <name type="scientific">Enteractinococcus helveticum</name>
    <dbReference type="NCBI Taxonomy" id="1837282"/>
    <lineage>
        <taxon>Bacteria</taxon>
        <taxon>Bacillati</taxon>
        <taxon>Actinomycetota</taxon>
        <taxon>Actinomycetes</taxon>
        <taxon>Micrococcales</taxon>
        <taxon>Micrococcaceae</taxon>
    </lineage>
</organism>
<comment type="caution">
    <text evidence="8">The sequence shown here is derived from an EMBL/GenBank/DDBJ whole genome shotgun (WGS) entry which is preliminary data.</text>
</comment>
<evidence type="ECO:0000313" key="9">
    <source>
        <dbReference type="Proteomes" id="UP000078292"/>
    </source>
</evidence>
<sequence length="437" mass="48365">MRADSVPAPRKTDGESYIGLIDANCFFVSAERVFDPTLVNRPVVVLSNNDGCCVALSPEAKTLGIKMGTPWFKLAASAQQMGLVAKSSNYELYGSMSEKLMSVLARFSTWIEVYSVDEAFIGIRGSLDEVQSLGRRIKHEVLRLTGLPVCVGIAKTKTLAKLACLSAKKVDVLAGVCVWDRVPQATRNRMMSKLPVDEIWGIGHRTAKRLGSMGILTIKDFIEADPVVIREKFSIVQMRTLLELQGTPCIPMTYTEDPKQQLIFSRSFAEPVTTRDEMEQVLGIYAQRASGRLHRHGREAKVLTAWAMTSFFNDAQVHRPSATVSLPGYSADPVVLTKAAKALLPKIIDGVRYARAGIMVTDLRDAGVHQMFDAFVSPHERAKVGELIETVRAEHGTNAIGLGRAGMRRGPSWQMKREMMSPRYTTHWDELLQVKAV</sequence>
<name>A0A1B7M2I6_9MICC</name>
<evidence type="ECO:0000256" key="5">
    <source>
        <dbReference type="ARBA" id="ARBA00023236"/>
    </source>
</evidence>
<dbReference type="Pfam" id="PF11799">
    <property type="entry name" value="IMS_C"/>
    <property type="match status" value="1"/>
</dbReference>
<dbReference type="Pfam" id="PF13438">
    <property type="entry name" value="DUF4113"/>
    <property type="match status" value="1"/>
</dbReference>
<accession>A0A1B7M2I6</accession>
<evidence type="ECO:0000256" key="6">
    <source>
        <dbReference type="ARBA" id="ARBA00025589"/>
    </source>
</evidence>
<dbReference type="STRING" id="1837282.A6F49_04740"/>
<evidence type="ECO:0000256" key="1">
    <source>
        <dbReference type="ARBA" id="ARBA00010945"/>
    </source>
</evidence>
<protein>
    <submittedName>
        <fullName evidence="8">DNA polymerase V subunit UmuC</fullName>
    </submittedName>
</protein>